<dbReference type="EMBL" id="GBRH01181085">
    <property type="protein sequence ID" value="JAE16811.1"/>
    <property type="molecule type" value="Transcribed_RNA"/>
</dbReference>
<protein>
    <submittedName>
        <fullName evidence="1">Uncharacterized protein</fullName>
    </submittedName>
</protein>
<reference evidence="1" key="2">
    <citation type="journal article" date="2015" name="Data Brief">
        <title>Shoot transcriptome of the giant reed, Arundo donax.</title>
        <authorList>
            <person name="Barrero R.A."/>
            <person name="Guerrero F.D."/>
            <person name="Moolhuijzen P."/>
            <person name="Goolsby J.A."/>
            <person name="Tidwell J."/>
            <person name="Bellgard S.E."/>
            <person name="Bellgard M.I."/>
        </authorList>
    </citation>
    <scope>NUCLEOTIDE SEQUENCE</scope>
    <source>
        <tissue evidence="1">Shoot tissue taken approximately 20 cm above the soil surface</tissue>
    </source>
</reference>
<accession>A0A0A9G2P1</accession>
<proteinExistence type="predicted"/>
<organism evidence="1">
    <name type="scientific">Arundo donax</name>
    <name type="common">Giant reed</name>
    <name type="synonym">Donax arundinaceus</name>
    <dbReference type="NCBI Taxonomy" id="35708"/>
    <lineage>
        <taxon>Eukaryota</taxon>
        <taxon>Viridiplantae</taxon>
        <taxon>Streptophyta</taxon>
        <taxon>Embryophyta</taxon>
        <taxon>Tracheophyta</taxon>
        <taxon>Spermatophyta</taxon>
        <taxon>Magnoliopsida</taxon>
        <taxon>Liliopsida</taxon>
        <taxon>Poales</taxon>
        <taxon>Poaceae</taxon>
        <taxon>PACMAD clade</taxon>
        <taxon>Arundinoideae</taxon>
        <taxon>Arundineae</taxon>
        <taxon>Arundo</taxon>
    </lineage>
</organism>
<reference evidence="1" key="1">
    <citation type="submission" date="2014-09" db="EMBL/GenBank/DDBJ databases">
        <authorList>
            <person name="Magalhaes I.L.F."/>
            <person name="Oliveira U."/>
            <person name="Santos F.R."/>
            <person name="Vidigal T.H.D.A."/>
            <person name="Brescovit A.D."/>
            <person name="Santos A.J."/>
        </authorList>
    </citation>
    <scope>NUCLEOTIDE SEQUENCE</scope>
    <source>
        <tissue evidence="1">Shoot tissue taken approximately 20 cm above the soil surface</tissue>
    </source>
</reference>
<sequence length="15" mass="1801">MERIIRQKKSIAATR</sequence>
<name>A0A0A9G2P1_ARUDO</name>
<evidence type="ECO:0000313" key="1">
    <source>
        <dbReference type="EMBL" id="JAE16811.1"/>
    </source>
</evidence>